<organism evidence="1 2">
    <name type="scientific">Citrobacter arsenatis</name>
    <dbReference type="NCBI Taxonomy" id="2546350"/>
    <lineage>
        <taxon>Bacteria</taxon>
        <taxon>Pseudomonadati</taxon>
        <taxon>Pseudomonadota</taxon>
        <taxon>Gammaproteobacteria</taxon>
        <taxon>Enterobacterales</taxon>
        <taxon>Enterobacteriaceae</taxon>
        <taxon>Citrobacter</taxon>
    </lineage>
</organism>
<dbReference type="RefSeq" id="WP_103769102.1">
    <property type="nucleotide sequence ID" value="NZ_CP037864.1"/>
</dbReference>
<dbReference type="EMBL" id="CP037864">
    <property type="protein sequence ID" value="QBM24857.1"/>
    <property type="molecule type" value="Genomic_DNA"/>
</dbReference>
<reference evidence="1 2" key="1">
    <citation type="submission" date="2019-03" db="EMBL/GenBank/DDBJ databases">
        <title>Complete genome sequence of an arsenate-respiring bacteria, Citrobacter sp. LY-1.</title>
        <authorList>
            <person name="Wang H."/>
            <person name="Liu Y."/>
            <person name="Li Q."/>
            <person name="Huang J."/>
        </authorList>
    </citation>
    <scope>NUCLEOTIDE SEQUENCE [LARGE SCALE GENOMIC DNA]</scope>
    <source>
        <strain evidence="1 2">LY-1</strain>
    </source>
</reference>
<accession>A0A4P6WP77</accession>
<dbReference type="KEGG" id="cars:E1B03_21440"/>
<dbReference type="InterPro" id="IPR019652">
    <property type="entry name" value="DUF2509"/>
</dbReference>
<evidence type="ECO:0000313" key="2">
    <source>
        <dbReference type="Proteomes" id="UP000293850"/>
    </source>
</evidence>
<evidence type="ECO:0000313" key="1">
    <source>
        <dbReference type="EMBL" id="QBM24857.1"/>
    </source>
</evidence>
<dbReference type="Proteomes" id="UP000293850">
    <property type="component" value="Chromosome"/>
</dbReference>
<dbReference type="NCBIfam" id="NF008569">
    <property type="entry name" value="PRK11521.1"/>
    <property type="match status" value="1"/>
</dbReference>
<protein>
    <submittedName>
        <fullName evidence="1">DUF2509 family protein</fullName>
    </submittedName>
</protein>
<name>A0A4P6WP77_9ENTR</name>
<dbReference type="Pfam" id="PF10713">
    <property type="entry name" value="DUF2509"/>
    <property type="match status" value="1"/>
</dbReference>
<sequence length="135" mass="15009">MNRQRGVSSLAMVLLLLVLGTLLLQGVSRQEASFASRVVTQSQALQRQAKVQSAMEWGRMQPWGIQPAVQCRHDTTQDTALCLRLLTNNYVLLIAHYEGVSLWRQGAVMDGNIAFSAHGWSDFCPLKELALCQIP</sequence>
<keyword evidence="2" id="KW-1185">Reference proteome</keyword>
<proteinExistence type="predicted"/>
<gene>
    <name evidence="1" type="ORF">E1B03_21440</name>
</gene>
<dbReference type="AlphaFoldDB" id="A0A4P6WP77"/>